<accession>A0A1G1VM91</accession>
<dbReference type="Proteomes" id="UP000179069">
    <property type="component" value="Unassembled WGS sequence"/>
</dbReference>
<evidence type="ECO:0000313" key="1">
    <source>
        <dbReference type="EMBL" id="OGY16511.1"/>
    </source>
</evidence>
<sequence length="132" mass="14751">MADVERIRRAIGEWPYFRDNPQDIEGEVENWIEAIVVGVRDGYQIVIINGEAAEELGNGSTITIPEAHQVSIELPVEDPSQLTDSALRDCALHMLEAASETLKDTGSEVMWLKYNEQAGRWDAISAFDELGY</sequence>
<proteinExistence type="predicted"/>
<protein>
    <submittedName>
        <fullName evidence="1">Uncharacterized protein</fullName>
    </submittedName>
</protein>
<reference evidence="1 2" key="1">
    <citation type="journal article" date="2016" name="Nat. Commun.">
        <title>Thousands of microbial genomes shed light on interconnected biogeochemical processes in an aquifer system.</title>
        <authorList>
            <person name="Anantharaman K."/>
            <person name="Brown C.T."/>
            <person name="Hug L.A."/>
            <person name="Sharon I."/>
            <person name="Castelle C.J."/>
            <person name="Probst A.J."/>
            <person name="Thomas B.C."/>
            <person name="Singh A."/>
            <person name="Wilkins M.J."/>
            <person name="Karaoz U."/>
            <person name="Brodie E.L."/>
            <person name="Williams K.H."/>
            <person name="Hubbard S.S."/>
            <person name="Banfield J.F."/>
        </authorList>
    </citation>
    <scope>NUCLEOTIDE SEQUENCE [LARGE SCALE GENOMIC DNA]</scope>
</reference>
<evidence type="ECO:0000313" key="2">
    <source>
        <dbReference type="Proteomes" id="UP000179069"/>
    </source>
</evidence>
<dbReference type="AlphaFoldDB" id="A0A1G1VM91"/>
<comment type="caution">
    <text evidence="1">The sequence shown here is derived from an EMBL/GenBank/DDBJ whole genome shotgun (WGS) entry which is preliminary data.</text>
</comment>
<gene>
    <name evidence="1" type="ORF">A2785_02865</name>
</gene>
<name>A0A1G1VM91_9BACT</name>
<dbReference type="EMBL" id="MHCI01000014">
    <property type="protein sequence ID" value="OGY16511.1"/>
    <property type="molecule type" value="Genomic_DNA"/>
</dbReference>
<organism evidence="1 2">
    <name type="scientific">Candidatus Chisholmbacteria bacterium RIFCSPHIGHO2_01_FULL_49_18</name>
    <dbReference type="NCBI Taxonomy" id="1797590"/>
    <lineage>
        <taxon>Bacteria</taxon>
        <taxon>Candidatus Chisholmiibacteriota</taxon>
    </lineage>
</organism>